<feature type="domain" description="Aldehyde dehydrogenase" evidence="3">
    <location>
        <begin position="24"/>
        <end position="485"/>
    </location>
</feature>
<dbReference type="InterPro" id="IPR050740">
    <property type="entry name" value="Aldehyde_DH_Superfamily"/>
</dbReference>
<dbReference type="Gene3D" id="3.40.605.10">
    <property type="entry name" value="Aldehyde Dehydrogenase, Chain A, domain 1"/>
    <property type="match status" value="1"/>
</dbReference>
<dbReference type="PROSITE" id="PS00070">
    <property type="entry name" value="ALDEHYDE_DEHYDR_CYS"/>
    <property type="match status" value="1"/>
</dbReference>
<dbReference type="SUPFAM" id="SSF53720">
    <property type="entry name" value="ALDH-like"/>
    <property type="match status" value="1"/>
</dbReference>
<dbReference type="PANTHER" id="PTHR43353">
    <property type="entry name" value="SUCCINATE-SEMIALDEHYDE DEHYDROGENASE, MITOCHONDRIAL"/>
    <property type="match status" value="1"/>
</dbReference>
<dbReference type="FunFam" id="3.40.605.10:FF:000005">
    <property type="entry name" value="Succinate-semialdehyde dehydrogenase I"/>
    <property type="match status" value="1"/>
</dbReference>
<dbReference type="InterPro" id="IPR029510">
    <property type="entry name" value="Ald_DH_CS_GLU"/>
</dbReference>
<dbReference type="GO" id="GO:0009450">
    <property type="term" value="P:gamma-aminobutyric acid catabolic process"/>
    <property type="evidence" value="ECO:0007669"/>
    <property type="project" value="InterPro"/>
</dbReference>
<dbReference type="EMBL" id="LAZR01003983">
    <property type="protein sequence ID" value="KKN12873.1"/>
    <property type="molecule type" value="Genomic_DNA"/>
</dbReference>
<dbReference type="InterPro" id="IPR015590">
    <property type="entry name" value="Aldehyde_DH_dom"/>
</dbReference>
<evidence type="ECO:0000256" key="2">
    <source>
        <dbReference type="ARBA" id="ARBA00023002"/>
    </source>
</evidence>
<dbReference type="InterPro" id="IPR016160">
    <property type="entry name" value="Ald_DH_CS_CYS"/>
</dbReference>
<dbReference type="PANTHER" id="PTHR43353:SF5">
    <property type="entry name" value="SUCCINATE-SEMIALDEHYDE DEHYDROGENASE, MITOCHONDRIAL"/>
    <property type="match status" value="1"/>
</dbReference>
<proteinExistence type="inferred from homology"/>
<dbReference type="Gene3D" id="3.40.309.10">
    <property type="entry name" value="Aldehyde Dehydrogenase, Chain A, domain 2"/>
    <property type="match status" value="1"/>
</dbReference>
<dbReference type="NCBIfam" id="TIGR01780">
    <property type="entry name" value="SSADH"/>
    <property type="match status" value="1"/>
</dbReference>
<dbReference type="Pfam" id="PF00171">
    <property type="entry name" value="Aldedh"/>
    <property type="match status" value="1"/>
</dbReference>
<dbReference type="InterPro" id="IPR016161">
    <property type="entry name" value="Ald_DH/histidinol_DH"/>
</dbReference>
<keyword evidence="2" id="KW-0560">Oxidoreductase</keyword>
<protein>
    <recommendedName>
        <fullName evidence="3">Aldehyde dehydrogenase domain-containing protein</fullName>
    </recommendedName>
</protein>
<dbReference type="CDD" id="cd07103">
    <property type="entry name" value="ALDH_F5_SSADH_GabD"/>
    <property type="match status" value="1"/>
</dbReference>
<evidence type="ECO:0000259" key="3">
    <source>
        <dbReference type="Pfam" id="PF00171"/>
    </source>
</evidence>
<evidence type="ECO:0000256" key="1">
    <source>
        <dbReference type="ARBA" id="ARBA00009986"/>
    </source>
</evidence>
<dbReference type="GO" id="GO:0005829">
    <property type="term" value="C:cytosol"/>
    <property type="evidence" value="ECO:0007669"/>
    <property type="project" value="TreeGrafter"/>
</dbReference>
<sequence>MTEMTLSLANPKFLCESAYINGKWVQAQSGKVFSVYNPANGESLATVPDMGAKDTALAIQAAEAAWPEWRARTAKERANVLRRWFDLVMHHQEDLARLMTAEQGKPLAEARGEVAYGASFIEWFAEEAKRAYGDVIPGHGRDKRIVVIKQPIGVVAAITPWNFPVAMITRKVAPALAAGCPVVVKPAEDTPLSALALAMLAEEAGVPPGIINIVTCSKNHAPEVGEELTTNPIVRKVSFTGSTPVGKLLMRQASGTVKKVSLELGGNAPFIVFDDADLDAAVTGLMASKYRNTGQTCVCANRVYVQSGVYDAFVEKLKTAVSQMVVGAGLEGETQQGPLINQAALDKVKRHIADATAKGAKVVLGGEAHALGGTFFEPTILTNVTQDMVVASEETFGPVAPLFRFDTEEQAIAMANDSEFGLAAYFYSNDVRRIWHVAEALETGMIGINDGIISTEAAPFGGVKESGLGREGSRYGLDEFMELKYLCLGGMR</sequence>
<dbReference type="AlphaFoldDB" id="A0A0F9R633"/>
<comment type="caution">
    <text evidence="4">The sequence shown here is derived from an EMBL/GenBank/DDBJ whole genome shotgun (WGS) entry which is preliminary data.</text>
</comment>
<dbReference type="GO" id="GO:0004777">
    <property type="term" value="F:succinate-semialdehyde dehydrogenase (NAD+) activity"/>
    <property type="evidence" value="ECO:0007669"/>
    <property type="project" value="TreeGrafter"/>
</dbReference>
<gene>
    <name evidence="4" type="ORF">LCGC14_1012130</name>
</gene>
<evidence type="ECO:0000313" key="4">
    <source>
        <dbReference type="EMBL" id="KKN12873.1"/>
    </source>
</evidence>
<dbReference type="FunFam" id="3.40.309.10:FF:000004">
    <property type="entry name" value="Succinate-semialdehyde dehydrogenase I"/>
    <property type="match status" value="1"/>
</dbReference>
<dbReference type="PROSITE" id="PS00687">
    <property type="entry name" value="ALDEHYDE_DEHYDR_GLU"/>
    <property type="match status" value="1"/>
</dbReference>
<name>A0A0F9R633_9ZZZZ</name>
<dbReference type="InterPro" id="IPR010102">
    <property type="entry name" value="Succ_semiAld_DH"/>
</dbReference>
<comment type="similarity">
    <text evidence="1">Belongs to the aldehyde dehydrogenase family.</text>
</comment>
<reference evidence="4" key="1">
    <citation type="journal article" date="2015" name="Nature">
        <title>Complex archaea that bridge the gap between prokaryotes and eukaryotes.</title>
        <authorList>
            <person name="Spang A."/>
            <person name="Saw J.H."/>
            <person name="Jorgensen S.L."/>
            <person name="Zaremba-Niedzwiedzka K."/>
            <person name="Martijn J."/>
            <person name="Lind A.E."/>
            <person name="van Eijk R."/>
            <person name="Schleper C."/>
            <person name="Guy L."/>
            <person name="Ettema T.J."/>
        </authorList>
    </citation>
    <scope>NUCLEOTIDE SEQUENCE</scope>
</reference>
<dbReference type="InterPro" id="IPR016163">
    <property type="entry name" value="Ald_DH_C"/>
</dbReference>
<dbReference type="InterPro" id="IPR016162">
    <property type="entry name" value="Ald_DH_N"/>
</dbReference>
<accession>A0A0F9R633</accession>
<organism evidence="4">
    <name type="scientific">marine sediment metagenome</name>
    <dbReference type="NCBI Taxonomy" id="412755"/>
    <lineage>
        <taxon>unclassified sequences</taxon>
        <taxon>metagenomes</taxon>
        <taxon>ecological metagenomes</taxon>
    </lineage>
</organism>